<dbReference type="Pfam" id="PF25310">
    <property type="entry name" value="VG15"/>
    <property type="match status" value="1"/>
</dbReference>
<proteinExistence type="predicted"/>
<keyword evidence="3" id="KW-1185">Reference proteome</keyword>
<evidence type="ECO:0000259" key="1">
    <source>
        <dbReference type="Pfam" id="PF18451"/>
    </source>
</evidence>
<comment type="caution">
    <text evidence="2">The sequence shown here is derived from an EMBL/GenBank/DDBJ whole genome shotgun (WGS) entry which is preliminary data.</text>
</comment>
<evidence type="ECO:0000313" key="2">
    <source>
        <dbReference type="EMBL" id="MDJ1651634.1"/>
    </source>
</evidence>
<feature type="domain" description="tRNA nuclease CdiA C-terminal" evidence="1">
    <location>
        <begin position="302"/>
        <end position="386"/>
    </location>
</feature>
<dbReference type="RefSeq" id="WP_283832982.1">
    <property type="nucleotide sequence ID" value="NZ_JASJEU010000024.1"/>
</dbReference>
<gene>
    <name evidence="2" type="ORF">QNJ86_12550</name>
</gene>
<name>A0ABT7DQ19_9ACTN</name>
<dbReference type="Proteomes" id="UP001232750">
    <property type="component" value="Unassembled WGS sequence"/>
</dbReference>
<dbReference type="EMBL" id="JASJEU010000024">
    <property type="protein sequence ID" value="MDJ1651634.1"/>
    <property type="molecule type" value="Genomic_DNA"/>
</dbReference>
<evidence type="ECO:0000313" key="3">
    <source>
        <dbReference type="Proteomes" id="UP001232750"/>
    </source>
</evidence>
<organism evidence="2 3">
    <name type="scientific">Gordonibacter faecis</name>
    <dbReference type="NCBI Taxonomy" id="3047475"/>
    <lineage>
        <taxon>Bacteria</taxon>
        <taxon>Bacillati</taxon>
        <taxon>Actinomycetota</taxon>
        <taxon>Coriobacteriia</taxon>
        <taxon>Eggerthellales</taxon>
        <taxon>Eggerthellaceae</taxon>
        <taxon>Gordonibacter</taxon>
    </lineage>
</organism>
<accession>A0ABT7DQ19</accession>
<sequence length="391" mass="43830">MISNSQIDEYSRAIDKVCELAKMGFNEKVLALVDAFVLAVDEPERALFRDAIIDEVYARCSVNASIAAELADEFFSQVAAAEAFPVALAPHQDTSLEAVDARVRSAAKVLFAAKPNKAAFVNRMESFIERQVSMAANDAMADNVEAARNRKVDLRYARMTASPEPCGFCFMLSSRGFVYRTRFDAGDGHRFHSNCKCRVVPGIDGKTRVEGYDPEGMQQRWAMCRKTCGSDDAKSIIKECETRDAEWLWTGKEPKPIYLKPKEAFIGAPDEKDLLAHAALSRNGFAITVREENAPEGYSNIDLEINQQLWEIKSPKSGNERAVESNLRKAKKQFGKQYKPKSTTARVVFNGQKMELSDEKVAEELVKRMKQHGIEEVLQIRKNGTVKRLRA</sequence>
<dbReference type="InterPro" id="IPR040559">
    <property type="entry name" value="CdiA_C"/>
</dbReference>
<dbReference type="Pfam" id="PF18451">
    <property type="entry name" value="CdiA_C"/>
    <property type="match status" value="1"/>
</dbReference>
<reference evidence="2 3" key="1">
    <citation type="submission" date="2023-05" db="EMBL/GenBank/DDBJ databases">
        <title>Gordonibacter KGMB12511T sp. nov., isolated from faeces of healthy Korean.</title>
        <authorList>
            <person name="Kim H.S."/>
            <person name="Kim J.-S."/>
            <person name="Suh M.K."/>
            <person name="Eom M.K."/>
            <person name="Do H.E."/>
            <person name="Lee J.-S."/>
        </authorList>
    </citation>
    <scope>NUCLEOTIDE SEQUENCE [LARGE SCALE GENOMIC DNA]</scope>
    <source>
        <strain evidence="2 3">KGMB12511</strain>
    </source>
</reference>
<dbReference type="Gene3D" id="3.40.1350.120">
    <property type="match status" value="1"/>
</dbReference>
<protein>
    <recommendedName>
        <fullName evidence="1">tRNA nuclease CdiA C-terminal domain-containing protein</fullName>
    </recommendedName>
</protein>
<dbReference type="InterPro" id="IPR057369">
    <property type="entry name" value="VG15"/>
</dbReference>